<name>A0A409W4X0_9AGAR</name>
<dbReference type="CDD" id="cd00502">
    <property type="entry name" value="DHQase_I"/>
    <property type="match status" value="1"/>
</dbReference>
<dbReference type="InParanoid" id="A0A409W4X0"/>
<protein>
    <submittedName>
        <fullName evidence="4">Uncharacterized protein</fullName>
    </submittedName>
</protein>
<dbReference type="InterPro" id="IPR013785">
    <property type="entry name" value="Aldolase_TIM"/>
</dbReference>
<evidence type="ECO:0000259" key="2">
    <source>
        <dbReference type="Pfam" id="PF08501"/>
    </source>
</evidence>
<dbReference type="Pfam" id="PF01487">
    <property type="entry name" value="DHquinase_I"/>
    <property type="match status" value="1"/>
</dbReference>
<dbReference type="Gene3D" id="3.40.50.720">
    <property type="entry name" value="NAD(P)-binding Rossmann-like Domain"/>
    <property type="match status" value="1"/>
</dbReference>
<organism evidence="4 5">
    <name type="scientific">Gymnopilus dilepis</name>
    <dbReference type="NCBI Taxonomy" id="231916"/>
    <lineage>
        <taxon>Eukaryota</taxon>
        <taxon>Fungi</taxon>
        <taxon>Dikarya</taxon>
        <taxon>Basidiomycota</taxon>
        <taxon>Agaricomycotina</taxon>
        <taxon>Agaricomycetes</taxon>
        <taxon>Agaricomycetidae</taxon>
        <taxon>Agaricales</taxon>
        <taxon>Agaricineae</taxon>
        <taxon>Hymenogastraceae</taxon>
        <taxon>Gymnopilus</taxon>
    </lineage>
</organism>
<dbReference type="Gene3D" id="3.20.20.70">
    <property type="entry name" value="Aldolase class I"/>
    <property type="match status" value="1"/>
</dbReference>
<dbReference type="Gene3D" id="3.40.50.10860">
    <property type="entry name" value="Leucine Dehydrogenase, chain A, domain 1"/>
    <property type="match status" value="1"/>
</dbReference>
<dbReference type="SUPFAM" id="SSF51735">
    <property type="entry name" value="NAD(P)-binding Rossmann-fold domains"/>
    <property type="match status" value="1"/>
</dbReference>
<dbReference type="PANTHER" id="PTHR21089:SF1">
    <property type="entry name" value="BIFUNCTIONAL 3-DEHYDROQUINATE DEHYDRATASE_SHIKIMATE DEHYDROGENASE, CHLOROPLASTIC"/>
    <property type="match status" value="1"/>
</dbReference>
<dbReference type="GO" id="GO:0005737">
    <property type="term" value="C:cytoplasm"/>
    <property type="evidence" value="ECO:0007669"/>
    <property type="project" value="InterPro"/>
</dbReference>
<dbReference type="OrthoDB" id="197068at2759"/>
<evidence type="ECO:0000313" key="4">
    <source>
        <dbReference type="EMBL" id="PPQ73515.1"/>
    </source>
</evidence>
<dbReference type="EMBL" id="NHYE01005400">
    <property type="protein sequence ID" value="PPQ73515.1"/>
    <property type="molecule type" value="Genomic_DNA"/>
</dbReference>
<dbReference type="CDD" id="cd01065">
    <property type="entry name" value="NAD_bind_Shikimate_DH"/>
    <property type="match status" value="1"/>
</dbReference>
<dbReference type="Pfam" id="PF18317">
    <property type="entry name" value="SDH_C"/>
    <property type="match status" value="1"/>
</dbReference>
<keyword evidence="5" id="KW-1185">Reference proteome</keyword>
<dbReference type="GO" id="GO:0004764">
    <property type="term" value="F:shikimate 3-dehydrogenase (NADP+) activity"/>
    <property type="evidence" value="ECO:0007669"/>
    <property type="project" value="InterPro"/>
</dbReference>
<comment type="caution">
    <text evidence="4">The sequence shown here is derived from an EMBL/GenBank/DDBJ whole genome shotgun (WGS) entry which is preliminary data.</text>
</comment>
<dbReference type="GO" id="GO:0009423">
    <property type="term" value="P:chorismate biosynthetic process"/>
    <property type="evidence" value="ECO:0007669"/>
    <property type="project" value="UniProtKB-UniPathway"/>
</dbReference>
<dbReference type="GO" id="GO:0019632">
    <property type="term" value="P:shikimate metabolic process"/>
    <property type="evidence" value="ECO:0007669"/>
    <property type="project" value="TreeGrafter"/>
</dbReference>
<dbReference type="Pfam" id="PF08501">
    <property type="entry name" value="Shikimate_dh_N"/>
    <property type="match status" value="1"/>
</dbReference>
<dbReference type="InterPro" id="IPR046346">
    <property type="entry name" value="Aminoacid_DH-like_N_sf"/>
</dbReference>
<dbReference type="UniPathway" id="UPA00053">
    <property type="reaction ID" value="UER00087"/>
</dbReference>
<feature type="domain" description="SDH C-terminal" evidence="3">
    <location>
        <begin position="363"/>
        <end position="390"/>
    </location>
</feature>
<dbReference type="HAMAP" id="MF_00222">
    <property type="entry name" value="Shikimate_DH_AroE"/>
    <property type="match status" value="1"/>
</dbReference>
<evidence type="ECO:0000259" key="3">
    <source>
        <dbReference type="Pfam" id="PF18317"/>
    </source>
</evidence>
<dbReference type="Pfam" id="PF01488">
    <property type="entry name" value="Shikimate_DH"/>
    <property type="match status" value="1"/>
</dbReference>
<dbReference type="PANTHER" id="PTHR21089">
    <property type="entry name" value="SHIKIMATE DEHYDROGENASE"/>
    <property type="match status" value="1"/>
</dbReference>
<dbReference type="SUPFAM" id="SSF51569">
    <property type="entry name" value="Aldolase"/>
    <property type="match status" value="1"/>
</dbReference>
<dbReference type="SUPFAM" id="SSF53223">
    <property type="entry name" value="Aminoacid dehydrogenase-like, N-terminal domain"/>
    <property type="match status" value="1"/>
</dbReference>
<evidence type="ECO:0000259" key="1">
    <source>
        <dbReference type="Pfam" id="PF01488"/>
    </source>
</evidence>
<feature type="domain" description="Shikimate dehydrogenase substrate binding N-terminal" evidence="2">
    <location>
        <begin position="103"/>
        <end position="184"/>
    </location>
</feature>
<dbReference type="STRING" id="231916.A0A409W4X0"/>
<dbReference type="InterPro" id="IPR013708">
    <property type="entry name" value="Shikimate_DH-bd_N"/>
</dbReference>
<dbReference type="InterPro" id="IPR041121">
    <property type="entry name" value="SDH_C"/>
</dbReference>
<gene>
    <name evidence="4" type="ORF">CVT26_010337</name>
</gene>
<reference evidence="4 5" key="1">
    <citation type="journal article" date="2018" name="Evol. Lett.">
        <title>Horizontal gene cluster transfer increased hallucinogenic mushroom diversity.</title>
        <authorList>
            <person name="Reynolds H.T."/>
            <person name="Vijayakumar V."/>
            <person name="Gluck-Thaler E."/>
            <person name="Korotkin H.B."/>
            <person name="Matheny P.B."/>
            <person name="Slot J.C."/>
        </authorList>
    </citation>
    <scope>NUCLEOTIDE SEQUENCE [LARGE SCALE GENOMIC DNA]</scope>
    <source>
        <strain evidence="4 5">SRW20</strain>
    </source>
</reference>
<dbReference type="GO" id="GO:0003855">
    <property type="term" value="F:3-dehydroquinate dehydratase activity"/>
    <property type="evidence" value="ECO:0007669"/>
    <property type="project" value="InterPro"/>
</dbReference>
<dbReference type="Proteomes" id="UP000284706">
    <property type="component" value="Unassembled WGS sequence"/>
</dbReference>
<evidence type="ECO:0000313" key="5">
    <source>
        <dbReference type="Proteomes" id="UP000284706"/>
    </source>
</evidence>
<dbReference type="InterPro" id="IPR010110">
    <property type="entry name" value="Shikimate_DH_AroM-type"/>
</dbReference>
<proteinExistence type="inferred from homology"/>
<dbReference type="InterPro" id="IPR036291">
    <property type="entry name" value="NAD(P)-bd_dom_sf"/>
</dbReference>
<feature type="domain" description="Quinate/shikimate 5-dehydrogenase/glutamyl-tRNA reductase" evidence="1">
    <location>
        <begin position="227"/>
        <end position="277"/>
    </location>
</feature>
<accession>A0A409W4X0</accession>
<dbReference type="InterPro" id="IPR006151">
    <property type="entry name" value="Shikm_DH/Glu-tRNA_Rdtase"/>
</dbReference>
<feature type="non-terminal residue" evidence="4">
    <location>
        <position position="1"/>
    </location>
</feature>
<dbReference type="AlphaFoldDB" id="A0A409W4X0"/>
<dbReference type="InterPro" id="IPR022893">
    <property type="entry name" value="Shikimate_DH_fam"/>
</dbReference>
<dbReference type="InterPro" id="IPR001381">
    <property type="entry name" value="DHquinase_I"/>
</dbReference>
<sequence>REKYDLAAKVGDVVKIVGKAGGIRDNFALYDFVEGVKKQGNKKPIIAINMGIEGQMSRVLNSTFSPVSHPLLPNKAAPGQLSFKQIQQALHLIGLLPSRTFYLFGNPIQHSMSPTLHNTAFEILGLPHKYELLETREVGEEIKLAITAPDFGGASVTIPFKLDVIPLLDRLTPAAEAIGAVNTIVPQAGSVLVGDNTDWIGIRNVINNKLGSRLGPGSGSGHGAIHAALVIGAGGTARAAIYALQALKADVIYLYNRTRSKAEELASLFPDANVKVIGQLADWAGQGITPPSVIVSTVPASATTTEDEEAEHGAGAGAIVLSRALFEYHLGWGVVVDMAYRPAETPLIRLAKGVGRHWKVVPGLEVLLEQGYEQFRLWTGRTCPKSLVARKVWDRYNAV</sequence>
<dbReference type="NCBIfam" id="TIGR01809">
    <property type="entry name" value="Shik-DH-AROM"/>
    <property type="match status" value="1"/>
</dbReference>